<keyword evidence="6" id="KW-0508">mRNA splicing</keyword>
<keyword evidence="7" id="KW-0539">Nucleus</keyword>
<dbReference type="InterPro" id="IPR051421">
    <property type="entry name" value="RNA_Proc_DNA_Dmg_Regulator"/>
</dbReference>
<protein>
    <recommendedName>
        <fullName evidence="10">SDE2-like domain-containing protein</fullName>
    </recommendedName>
</protein>
<evidence type="ECO:0000313" key="12">
    <source>
        <dbReference type="Proteomes" id="UP000242525"/>
    </source>
</evidence>
<evidence type="ECO:0000256" key="6">
    <source>
        <dbReference type="ARBA" id="ARBA00023187"/>
    </source>
</evidence>
<keyword evidence="5" id="KW-0507">mRNA processing</keyword>
<evidence type="ECO:0000256" key="4">
    <source>
        <dbReference type="ARBA" id="ARBA00022490"/>
    </source>
</evidence>
<feature type="region of interest" description="Disordered" evidence="9">
    <location>
        <begin position="191"/>
        <end position="249"/>
    </location>
</feature>
<evidence type="ECO:0000259" key="10">
    <source>
        <dbReference type="Pfam" id="PF22782"/>
    </source>
</evidence>
<dbReference type="GO" id="GO:0008380">
    <property type="term" value="P:RNA splicing"/>
    <property type="evidence" value="ECO:0007669"/>
    <property type="project" value="UniProtKB-KW"/>
</dbReference>
<reference evidence="11" key="1">
    <citation type="submission" date="2014-03" db="EMBL/GenBank/DDBJ databases">
        <authorList>
            <person name="Casaregola S."/>
        </authorList>
    </citation>
    <scope>NUCLEOTIDE SEQUENCE [LARGE SCALE GENOMIC DNA]</scope>
    <source>
        <strain evidence="11">CLIB 918</strain>
    </source>
</reference>
<evidence type="ECO:0000256" key="1">
    <source>
        <dbReference type="ARBA" id="ARBA00004123"/>
    </source>
</evidence>
<comment type="similarity">
    <text evidence="3">Belongs to the SDE2 family.</text>
</comment>
<evidence type="ECO:0000256" key="9">
    <source>
        <dbReference type="SAM" id="MobiDB-lite"/>
    </source>
</evidence>
<dbReference type="Pfam" id="PF22782">
    <property type="entry name" value="SDE2"/>
    <property type="match status" value="1"/>
</dbReference>
<dbReference type="GO" id="GO:0005737">
    <property type="term" value="C:cytoplasm"/>
    <property type="evidence" value="ECO:0007669"/>
    <property type="project" value="UniProtKB-SubCell"/>
</dbReference>
<gene>
    <name evidence="11" type="ORF">BN980_GECA08s05081g</name>
</gene>
<dbReference type="PANTHER" id="PTHR12786:SF1">
    <property type="entry name" value="SPLICING REGULATOR SDE2"/>
    <property type="match status" value="1"/>
</dbReference>
<organism evidence="11 12">
    <name type="scientific">Geotrichum candidum</name>
    <name type="common">Oospora lactis</name>
    <name type="synonym">Dipodascus geotrichum</name>
    <dbReference type="NCBI Taxonomy" id="1173061"/>
    <lineage>
        <taxon>Eukaryota</taxon>
        <taxon>Fungi</taxon>
        <taxon>Dikarya</taxon>
        <taxon>Ascomycota</taxon>
        <taxon>Saccharomycotina</taxon>
        <taxon>Dipodascomycetes</taxon>
        <taxon>Dipodascales</taxon>
        <taxon>Dipodascaceae</taxon>
        <taxon>Geotrichum</taxon>
    </lineage>
</organism>
<sequence>MDQTTVFCENKSFLRSSSQTFSLDTKIAEVASFFQSQLISKNLESAGFFSFNSGKPINKDVLSDPLSKYTTEGLHLRIRWNVKCCGGKGGFGSMLRAQGGKMSKKKGNKKAHNNDSFRTLEGRRVKNVRQAKELAAYIDQKQITLSANQEEKKQKLLKIISTSTAKTQMHDVTHAETLKTLNESIKSSTAFNFDNPADNQGSDNSRGLSASPSSDISATENKEEESRVKGINYFDDFSDSSDESESDSS</sequence>
<evidence type="ECO:0000256" key="2">
    <source>
        <dbReference type="ARBA" id="ARBA00004496"/>
    </source>
</evidence>
<dbReference type="AlphaFoldDB" id="A0A0J9XC04"/>
<keyword evidence="8" id="KW-0131">Cell cycle</keyword>
<accession>A0A0J9XC04</accession>
<dbReference type="Proteomes" id="UP000242525">
    <property type="component" value="Unassembled WGS sequence"/>
</dbReference>
<evidence type="ECO:0000256" key="8">
    <source>
        <dbReference type="ARBA" id="ARBA00023306"/>
    </source>
</evidence>
<dbReference type="PANTHER" id="PTHR12786">
    <property type="entry name" value="SPLICING FACTOR SF3A-RELATED"/>
    <property type="match status" value="1"/>
</dbReference>
<feature type="compositionally biased region" description="Acidic residues" evidence="9">
    <location>
        <begin position="236"/>
        <end position="249"/>
    </location>
</feature>
<keyword evidence="12" id="KW-1185">Reference proteome</keyword>
<comment type="caution">
    <text evidence="11">The sequence shown here is derived from an EMBL/GenBank/DDBJ whole genome shotgun (WGS) entry which is preliminary data.</text>
</comment>
<dbReference type="InterPro" id="IPR053822">
    <property type="entry name" value="SDE2-like_dom"/>
</dbReference>
<evidence type="ECO:0000256" key="5">
    <source>
        <dbReference type="ARBA" id="ARBA00022664"/>
    </source>
</evidence>
<name>A0A0J9XC04_GEOCN</name>
<comment type="subcellular location">
    <subcellularLocation>
        <location evidence="2">Cytoplasm</location>
    </subcellularLocation>
    <subcellularLocation>
        <location evidence="1">Nucleus</location>
    </subcellularLocation>
</comment>
<evidence type="ECO:0000256" key="7">
    <source>
        <dbReference type="ARBA" id="ARBA00023242"/>
    </source>
</evidence>
<dbReference type="GO" id="GO:0005634">
    <property type="term" value="C:nucleus"/>
    <property type="evidence" value="ECO:0007669"/>
    <property type="project" value="UniProtKB-SubCell"/>
</dbReference>
<dbReference type="OrthoDB" id="547031at2759"/>
<feature type="compositionally biased region" description="Polar residues" evidence="9">
    <location>
        <begin position="191"/>
        <end position="219"/>
    </location>
</feature>
<dbReference type="STRING" id="1173061.A0A0J9XC04"/>
<dbReference type="GO" id="GO:0006397">
    <property type="term" value="P:mRNA processing"/>
    <property type="evidence" value="ECO:0007669"/>
    <property type="project" value="UniProtKB-KW"/>
</dbReference>
<evidence type="ECO:0000313" key="11">
    <source>
        <dbReference type="EMBL" id="CDO54819.1"/>
    </source>
</evidence>
<evidence type="ECO:0000256" key="3">
    <source>
        <dbReference type="ARBA" id="ARBA00008726"/>
    </source>
</evidence>
<feature type="domain" description="SDE2-like" evidence="10">
    <location>
        <begin position="86"/>
        <end position="188"/>
    </location>
</feature>
<keyword evidence="4" id="KW-0963">Cytoplasm</keyword>
<dbReference type="EMBL" id="CCBN010000008">
    <property type="protein sequence ID" value="CDO54819.1"/>
    <property type="molecule type" value="Genomic_DNA"/>
</dbReference>
<proteinExistence type="inferred from homology"/>